<organism evidence="2 3">
    <name type="scientific">Moorena producens PAL-8-15-08-1</name>
    <dbReference type="NCBI Taxonomy" id="1458985"/>
    <lineage>
        <taxon>Bacteria</taxon>
        <taxon>Bacillati</taxon>
        <taxon>Cyanobacteriota</taxon>
        <taxon>Cyanophyceae</taxon>
        <taxon>Coleofasciculales</taxon>
        <taxon>Coleofasciculaceae</taxon>
        <taxon>Moorena</taxon>
    </lineage>
</organism>
<reference evidence="3" key="1">
    <citation type="submission" date="2016-10" db="EMBL/GenBank/DDBJ databases">
        <title>Comparative genomics uncovers the prolific and rare metabolic potential of the cyanobacterial genus Moorea.</title>
        <authorList>
            <person name="Leao T."/>
            <person name="Castelao G."/>
            <person name="Korobeynikov A."/>
            <person name="Monroe E.A."/>
            <person name="Podell S."/>
            <person name="Glukhov E."/>
            <person name="Allen E."/>
            <person name="Gerwick W.H."/>
            <person name="Gerwick L."/>
        </authorList>
    </citation>
    <scope>NUCLEOTIDE SEQUENCE [LARGE SCALE GENOMIC DNA]</scope>
    <source>
        <strain evidence="3">PAL-8-15-08-1</strain>
    </source>
</reference>
<dbReference type="STRING" id="1458985.BJP34_22850"/>
<proteinExistence type="predicted"/>
<name>A0A1D8TWH6_9CYAN</name>
<evidence type="ECO:0000313" key="3">
    <source>
        <dbReference type="Proteomes" id="UP000177870"/>
    </source>
</evidence>
<dbReference type="EMBL" id="CP017599">
    <property type="protein sequence ID" value="AOX01893.1"/>
    <property type="molecule type" value="Genomic_DNA"/>
</dbReference>
<sequence length="125" mass="14398">MSVSDYTISKLIITSRVWINPGTDSSKITIPALLGKTRKTFDLLESLRQWLNQIEVDNPKLAHRLCRLIPAQCPFERQIKLFNRTLLRIPPLCKLNPVYDEVVALRFRALSYLADECGEDITCYC</sequence>
<feature type="domain" description="Mo-dependent nitrogenase C-terminal" evidence="1">
    <location>
        <begin position="43"/>
        <end position="125"/>
    </location>
</feature>
<dbReference type="OrthoDB" id="516441at2"/>
<dbReference type="Pfam" id="PF06967">
    <property type="entry name" value="Mo-nitro_C"/>
    <property type="match status" value="1"/>
</dbReference>
<dbReference type="Proteomes" id="UP000177870">
    <property type="component" value="Chromosome"/>
</dbReference>
<accession>A0A1D8TWH6</accession>
<protein>
    <submittedName>
        <fullName evidence="2">Nitrogenase</fullName>
    </submittedName>
</protein>
<evidence type="ECO:0000313" key="2">
    <source>
        <dbReference type="EMBL" id="AOX01893.1"/>
    </source>
</evidence>
<gene>
    <name evidence="2" type="ORF">BJP34_22850</name>
</gene>
<evidence type="ECO:0000259" key="1">
    <source>
        <dbReference type="Pfam" id="PF06967"/>
    </source>
</evidence>
<dbReference type="KEGG" id="mpro:BJP34_22850"/>
<dbReference type="AlphaFoldDB" id="A0A1D8TWH6"/>
<dbReference type="RefSeq" id="WP_070394323.1">
    <property type="nucleotide sequence ID" value="NZ_CP017599.1"/>
</dbReference>
<dbReference type="InterPro" id="IPR009717">
    <property type="entry name" value="Mo-dep_Nase_C"/>
</dbReference>